<sequence length="428" mass="46060">MLTSSVLWHPGWDLVGRAHWYGRVVGEVSWAPNIDDRFIPARSQSVVTIELDQEVVLLDESGQTIHALNPVGALIWACIDGTSQLGEICADLADAVGAPLETVRADTQAIVARLAELGMITDAGLHIATPPPTPSNRHEQPIDRVEEADGTTGQTMLTVEVAGQSVGVATNDTTVLHLLRDALGPALTSVPSSVADVFLHVGTAPGRLMAVHYLSVRGERVVRTSNLGRLVRASLRHLEGFVPRTDDLVLTGRLMVHDRGAVIIRASFGCLLELGDRGLARAGWRTLDQPATMVDAETLDVVTAAPSLQCDPAGLEEIERQLPIGRDELRAIPQRLPLLGLVSVGYLAAPDGEVETPAQQLTRRVQFVNGAGPVRGSDLQQLARVVARVPTYWLTGHEPRGVTDLLGRLASGPRRSHQGRSQPHRNTR</sequence>
<accession>A0A6J7CV15</accession>
<name>A0A6J7CV15_9ZZZZ</name>
<feature type="region of interest" description="Disordered" evidence="1">
    <location>
        <begin position="407"/>
        <end position="428"/>
    </location>
</feature>
<dbReference type="AlphaFoldDB" id="A0A6J7CV15"/>
<dbReference type="EMBL" id="CAFBLP010000005">
    <property type="protein sequence ID" value="CAB4862542.1"/>
    <property type="molecule type" value="Genomic_DNA"/>
</dbReference>
<evidence type="ECO:0000256" key="1">
    <source>
        <dbReference type="SAM" id="MobiDB-lite"/>
    </source>
</evidence>
<organism evidence="2">
    <name type="scientific">freshwater metagenome</name>
    <dbReference type="NCBI Taxonomy" id="449393"/>
    <lineage>
        <taxon>unclassified sequences</taxon>
        <taxon>metagenomes</taxon>
        <taxon>ecological metagenomes</taxon>
    </lineage>
</organism>
<dbReference type="Gene3D" id="1.10.10.1150">
    <property type="entry name" value="Coenzyme PQQ synthesis protein D (PqqD)"/>
    <property type="match status" value="1"/>
</dbReference>
<dbReference type="Pfam" id="PF05402">
    <property type="entry name" value="PqqD"/>
    <property type="match status" value="1"/>
</dbReference>
<proteinExistence type="predicted"/>
<feature type="compositionally biased region" description="Basic residues" evidence="1">
    <location>
        <begin position="414"/>
        <end position="428"/>
    </location>
</feature>
<protein>
    <submittedName>
        <fullName evidence="2">Unannotated protein</fullName>
    </submittedName>
</protein>
<dbReference type="InterPro" id="IPR008792">
    <property type="entry name" value="PQQD"/>
</dbReference>
<evidence type="ECO:0000313" key="2">
    <source>
        <dbReference type="EMBL" id="CAB4862542.1"/>
    </source>
</evidence>
<gene>
    <name evidence="2" type="ORF">UFOPK3376_00349</name>
</gene>
<dbReference type="InterPro" id="IPR041881">
    <property type="entry name" value="PqqD_sf"/>
</dbReference>
<reference evidence="2" key="1">
    <citation type="submission" date="2020-05" db="EMBL/GenBank/DDBJ databases">
        <authorList>
            <person name="Chiriac C."/>
            <person name="Salcher M."/>
            <person name="Ghai R."/>
            <person name="Kavagutti S V."/>
        </authorList>
    </citation>
    <scope>NUCLEOTIDE SEQUENCE</scope>
</reference>